<comment type="caution">
    <text evidence="1">The sequence shown here is derived from an EMBL/GenBank/DDBJ whole genome shotgun (WGS) entry which is preliminary data.</text>
</comment>
<dbReference type="Proteomes" id="UP000885779">
    <property type="component" value="Unassembled WGS sequence"/>
</dbReference>
<organism evidence="1">
    <name type="scientific">Caldithrix abyssi</name>
    <dbReference type="NCBI Taxonomy" id="187145"/>
    <lineage>
        <taxon>Bacteria</taxon>
        <taxon>Pseudomonadati</taxon>
        <taxon>Calditrichota</taxon>
        <taxon>Calditrichia</taxon>
        <taxon>Calditrichales</taxon>
        <taxon>Calditrichaceae</taxon>
        <taxon>Caldithrix</taxon>
    </lineage>
</organism>
<dbReference type="EMBL" id="DRQG01000106">
    <property type="protein sequence ID" value="HGY56278.1"/>
    <property type="molecule type" value="Genomic_DNA"/>
</dbReference>
<accession>A0A7V4U278</accession>
<protein>
    <submittedName>
        <fullName evidence="1">Uncharacterized protein</fullName>
    </submittedName>
</protein>
<gene>
    <name evidence="1" type="ORF">ENK44_11275</name>
</gene>
<evidence type="ECO:0000313" key="1">
    <source>
        <dbReference type="EMBL" id="HGY56278.1"/>
    </source>
</evidence>
<reference evidence="1" key="1">
    <citation type="journal article" date="2020" name="mSystems">
        <title>Genome- and Community-Level Interaction Insights into Carbon Utilization and Element Cycling Functions of Hydrothermarchaeota in Hydrothermal Sediment.</title>
        <authorList>
            <person name="Zhou Z."/>
            <person name="Liu Y."/>
            <person name="Xu W."/>
            <person name="Pan J."/>
            <person name="Luo Z.H."/>
            <person name="Li M."/>
        </authorList>
    </citation>
    <scope>NUCLEOTIDE SEQUENCE [LARGE SCALE GENOMIC DNA]</scope>
    <source>
        <strain evidence="1">HyVt-577</strain>
    </source>
</reference>
<sequence>MRANKILYGFLILALLLQTAYFQVALPNIVLCFGDDDHIAFEWRDSQGICEHSSLVNNRVLSATTSGHSETHNMECTDLSLHFHPAYASEVTKKQVQKVHNLSYIRLYNAIQMANTKQFFESHITKSFSQSSHRLLQSTIILI</sequence>
<name>A0A7V4U278_CALAY</name>
<dbReference type="AlphaFoldDB" id="A0A7V4U278"/>
<proteinExistence type="predicted"/>